<dbReference type="OrthoDB" id="9805148at2"/>
<evidence type="ECO:0000256" key="7">
    <source>
        <dbReference type="SAM" id="MobiDB-lite"/>
    </source>
</evidence>
<evidence type="ECO:0000256" key="3">
    <source>
        <dbReference type="ARBA" id="ARBA00022490"/>
    </source>
</evidence>
<gene>
    <name evidence="9" type="ORF">RS24_01693</name>
</gene>
<keyword evidence="5" id="KW-0067">ATP-binding</keyword>
<dbReference type="GO" id="GO:0005524">
    <property type="term" value="F:ATP binding"/>
    <property type="evidence" value="ECO:0007669"/>
    <property type="project" value="UniProtKB-KW"/>
</dbReference>
<sequence length="361" mass="39552">MSNLKAGATADRSRYNSQLILDFDDNLLLSELFGAHDTNLVRIEETLGISIVSRGNKVFLSGNQTACQRAGEVLEQLYSRLKAGDRISKGDVDGALRMTVAPLKVKKNKSYVKNGKGSGGQDLNSGVRTQKRAVAPRSPTQASYIEALMRDELIVGSGPAGTGKTYLAVAVAASMLVEGKVDRIILSRPAVEAGENLGFLPGDMRDKVDPYLRPLYDALYDMLPGPQVMRSMESGEIEIAPLAFMRGRTLANSFVILDEAQNATPMQMKMFLTRMGENSRMVITGDPSQVDLPFGAKSGLRDAMEILPKVKGVSIVNFTEKDVVRHDMVTRIVKAYNKRDRKLTDFKDNNETEDSKAPESE</sequence>
<dbReference type="SUPFAM" id="SSF52540">
    <property type="entry name" value="P-loop containing nucleoside triphosphate hydrolases"/>
    <property type="match status" value="1"/>
</dbReference>
<dbReference type="PATRIC" id="fig|1397666.3.peg.1582"/>
<dbReference type="STRING" id="1397666.RS24_01693"/>
<organism evidence="9 10">
    <name type="scientific">Candidatus Micropelagius thuwalensis</name>
    <dbReference type="NCBI Taxonomy" id="1397666"/>
    <lineage>
        <taxon>Bacteria</taxon>
        <taxon>Pseudomonadati</taxon>
        <taxon>Pseudomonadota</taxon>
        <taxon>Alphaproteobacteria</taxon>
        <taxon>PS1 clade</taxon>
        <taxon>Candidatus Micropelagius</taxon>
    </lineage>
</organism>
<dbReference type="PANTHER" id="PTHR30473:SF1">
    <property type="entry name" value="PHOH-LIKE PROTEIN"/>
    <property type="match status" value="1"/>
</dbReference>
<dbReference type="PANTHER" id="PTHR30473">
    <property type="entry name" value="PROTEIN PHOH"/>
    <property type="match status" value="1"/>
</dbReference>
<feature type="region of interest" description="Disordered" evidence="7">
    <location>
        <begin position="114"/>
        <end position="136"/>
    </location>
</feature>
<reference evidence="9 10" key="1">
    <citation type="journal article" date="2014" name="FEMS Microbiol. Ecol.">
        <title>Genomic differentiation among two strains of the PS1 clade isolated from geographically separated marine habitats.</title>
        <authorList>
            <person name="Jimenez-Infante F."/>
            <person name="Ngugi D.K."/>
            <person name="Alam I."/>
            <person name="Rashid M."/>
            <person name="Baalawi W."/>
            <person name="Kamau A.A."/>
            <person name="Bajic V.B."/>
            <person name="Stingl U."/>
        </authorList>
    </citation>
    <scope>NUCLEOTIDE SEQUENCE [LARGE SCALE GENOMIC DNA]</scope>
    <source>
        <strain evidence="9 10">RS24</strain>
    </source>
</reference>
<keyword evidence="10" id="KW-1185">Reference proteome</keyword>
<dbReference type="AlphaFoldDB" id="U2WSZ7"/>
<dbReference type="InterPro" id="IPR027417">
    <property type="entry name" value="P-loop_NTPase"/>
</dbReference>
<accession>U2WSZ7</accession>
<dbReference type="InterPro" id="IPR003714">
    <property type="entry name" value="PhoH"/>
</dbReference>
<dbReference type="RefSeq" id="WP_021777663.1">
    <property type="nucleotide sequence ID" value="NZ_AWXE01000004.1"/>
</dbReference>
<keyword evidence="3" id="KW-0963">Cytoplasm</keyword>
<dbReference type="GO" id="GO:0005829">
    <property type="term" value="C:cytosol"/>
    <property type="evidence" value="ECO:0007669"/>
    <property type="project" value="TreeGrafter"/>
</dbReference>
<dbReference type="FunFam" id="3.40.50.300:FF:000013">
    <property type="entry name" value="PhoH family ATPase"/>
    <property type="match status" value="1"/>
</dbReference>
<dbReference type="Pfam" id="PF02562">
    <property type="entry name" value="PhoH"/>
    <property type="match status" value="1"/>
</dbReference>
<evidence type="ECO:0000256" key="4">
    <source>
        <dbReference type="ARBA" id="ARBA00022741"/>
    </source>
</evidence>
<proteinExistence type="inferred from homology"/>
<feature type="domain" description="PhoH-like protein" evidence="8">
    <location>
        <begin position="134"/>
        <end position="337"/>
    </location>
</feature>
<name>U2WSZ7_9PROT</name>
<comment type="caution">
    <text evidence="9">The sequence shown here is derived from an EMBL/GenBank/DDBJ whole genome shotgun (WGS) entry which is preliminary data.</text>
</comment>
<protein>
    <recommendedName>
        <fullName evidence="6">PhoH-like protein</fullName>
    </recommendedName>
</protein>
<evidence type="ECO:0000256" key="2">
    <source>
        <dbReference type="ARBA" id="ARBA00010393"/>
    </source>
</evidence>
<dbReference type="eggNOG" id="COG1702">
    <property type="taxonomic scope" value="Bacteria"/>
</dbReference>
<evidence type="ECO:0000256" key="1">
    <source>
        <dbReference type="ARBA" id="ARBA00004496"/>
    </source>
</evidence>
<evidence type="ECO:0000256" key="6">
    <source>
        <dbReference type="ARBA" id="ARBA00039970"/>
    </source>
</evidence>
<dbReference type="EMBL" id="AWXE01000004">
    <property type="protein sequence ID" value="ERL46685.1"/>
    <property type="molecule type" value="Genomic_DNA"/>
</dbReference>
<evidence type="ECO:0000313" key="10">
    <source>
        <dbReference type="Proteomes" id="UP000016762"/>
    </source>
</evidence>
<evidence type="ECO:0000259" key="8">
    <source>
        <dbReference type="Pfam" id="PF02562"/>
    </source>
</evidence>
<dbReference type="Proteomes" id="UP000016762">
    <property type="component" value="Unassembled WGS sequence"/>
</dbReference>
<keyword evidence="4" id="KW-0547">Nucleotide-binding</keyword>
<dbReference type="InterPro" id="IPR051451">
    <property type="entry name" value="PhoH2-like"/>
</dbReference>
<comment type="subcellular location">
    <subcellularLocation>
        <location evidence="1">Cytoplasm</location>
    </subcellularLocation>
</comment>
<dbReference type="Gene3D" id="3.40.50.300">
    <property type="entry name" value="P-loop containing nucleotide triphosphate hydrolases"/>
    <property type="match status" value="1"/>
</dbReference>
<comment type="similarity">
    <text evidence="2">Belongs to the PhoH family.</text>
</comment>
<evidence type="ECO:0000256" key="5">
    <source>
        <dbReference type="ARBA" id="ARBA00022840"/>
    </source>
</evidence>
<evidence type="ECO:0000313" key="9">
    <source>
        <dbReference type="EMBL" id="ERL46685.1"/>
    </source>
</evidence>